<dbReference type="EMBL" id="DF236954">
    <property type="protein sequence ID" value="GAQ77875.1"/>
    <property type="molecule type" value="Genomic_DNA"/>
</dbReference>
<sequence>MSREGQPLVGEDFGARDPFAGEIASDFGNKVLGNADTEHKIKVPILRGIVGLSARSCQKLGPDTKALSPEEANDLRKQILGWKLLEGPSGELRLQREWTLRNFPSGLELFQRISKVAEEQGHHPDLHLTGWNKARVELYSHELGGLSENDFILAAKVEEIDTSDLIKKIKKFWA</sequence>
<evidence type="ECO:0000256" key="2">
    <source>
        <dbReference type="ARBA" id="ARBA00006472"/>
    </source>
</evidence>
<dbReference type="PANTHER" id="PTHR12599:SF8">
    <property type="entry name" value="PTERIN-4-ALPHA-CARBINOLAMINE DEHYDRATASE, CHLOROPLASTIC-RELATED"/>
    <property type="match status" value="1"/>
</dbReference>
<dbReference type="EC" id="4.2.1.96" evidence="3"/>
<accession>A0A1Y1HHE3</accession>
<gene>
    <name evidence="5" type="ORF">KFL_000050120</name>
</gene>
<protein>
    <recommendedName>
        <fullName evidence="3">4a-hydroxytetrahydrobiopterin dehydratase</fullName>
        <ecNumber evidence="3">4.2.1.96</ecNumber>
    </recommendedName>
</protein>
<comment type="similarity">
    <text evidence="2">Belongs to the pterin-4-alpha-carbinolamine dehydratase family.</text>
</comment>
<name>A0A1Y1HHE3_KLENI</name>
<dbReference type="CDD" id="cd00913">
    <property type="entry name" value="PCD_DCoH_subfamily_a"/>
    <property type="match status" value="1"/>
</dbReference>
<reference evidence="5 6" key="1">
    <citation type="journal article" date="2014" name="Nat. Commun.">
        <title>Klebsormidium flaccidum genome reveals primary factors for plant terrestrial adaptation.</title>
        <authorList>
            <person name="Hori K."/>
            <person name="Maruyama F."/>
            <person name="Fujisawa T."/>
            <person name="Togashi T."/>
            <person name="Yamamoto N."/>
            <person name="Seo M."/>
            <person name="Sato S."/>
            <person name="Yamada T."/>
            <person name="Mori H."/>
            <person name="Tajima N."/>
            <person name="Moriyama T."/>
            <person name="Ikeuchi M."/>
            <person name="Watanabe M."/>
            <person name="Wada H."/>
            <person name="Kobayashi K."/>
            <person name="Saito M."/>
            <person name="Masuda T."/>
            <person name="Sasaki-Sekimoto Y."/>
            <person name="Mashiguchi K."/>
            <person name="Awai K."/>
            <person name="Shimojima M."/>
            <person name="Masuda S."/>
            <person name="Iwai M."/>
            <person name="Nobusawa T."/>
            <person name="Narise T."/>
            <person name="Kondo S."/>
            <person name="Saito H."/>
            <person name="Sato R."/>
            <person name="Murakawa M."/>
            <person name="Ihara Y."/>
            <person name="Oshima-Yamada Y."/>
            <person name="Ohtaka K."/>
            <person name="Satoh M."/>
            <person name="Sonobe K."/>
            <person name="Ishii M."/>
            <person name="Ohtani R."/>
            <person name="Kanamori-Sato M."/>
            <person name="Honoki R."/>
            <person name="Miyazaki D."/>
            <person name="Mochizuki H."/>
            <person name="Umetsu J."/>
            <person name="Higashi K."/>
            <person name="Shibata D."/>
            <person name="Kamiya Y."/>
            <person name="Sato N."/>
            <person name="Nakamura Y."/>
            <person name="Tabata S."/>
            <person name="Ida S."/>
            <person name="Kurokawa K."/>
            <person name="Ohta H."/>
        </authorList>
    </citation>
    <scope>NUCLEOTIDE SEQUENCE [LARGE SCALE GENOMIC DNA]</scope>
    <source>
        <strain evidence="5 6">NIES-2285</strain>
    </source>
</reference>
<dbReference type="OMA" id="VWWWSHA"/>
<keyword evidence="6" id="KW-1185">Reference proteome</keyword>
<organism evidence="5 6">
    <name type="scientific">Klebsormidium nitens</name>
    <name type="common">Green alga</name>
    <name type="synonym">Ulothrix nitens</name>
    <dbReference type="NCBI Taxonomy" id="105231"/>
    <lineage>
        <taxon>Eukaryota</taxon>
        <taxon>Viridiplantae</taxon>
        <taxon>Streptophyta</taxon>
        <taxon>Klebsormidiophyceae</taxon>
        <taxon>Klebsormidiales</taxon>
        <taxon>Klebsormidiaceae</taxon>
        <taxon>Klebsormidium</taxon>
    </lineage>
</organism>
<proteinExistence type="inferred from homology"/>
<dbReference type="InterPro" id="IPR036428">
    <property type="entry name" value="PCD_sf"/>
</dbReference>
<dbReference type="GO" id="GO:0006729">
    <property type="term" value="P:tetrahydrobiopterin biosynthetic process"/>
    <property type="evidence" value="ECO:0007669"/>
    <property type="project" value="InterPro"/>
</dbReference>
<dbReference type="OrthoDB" id="277398at2759"/>
<dbReference type="GO" id="GO:0008124">
    <property type="term" value="F:4-alpha-hydroxytetrahydrobiopterin dehydratase activity"/>
    <property type="evidence" value="ECO:0000318"/>
    <property type="project" value="GO_Central"/>
</dbReference>
<dbReference type="SUPFAM" id="SSF55248">
    <property type="entry name" value="PCD-like"/>
    <property type="match status" value="1"/>
</dbReference>
<evidence type="ECO:0000313" key="6">
    <source>
        <dbReference type="Proteomes" id="UP000054558"/>
    </source>
</evidence>
<evidence type="ECO:0000256" key="1">
    <source>
        <dbReference type="ARBA" id="ARBA00001554"/>
    </source>
</evidence>
<dbReference type="AlphaFoldDB" id="A0A1Y1HHE3"/>
<evidence type="ECO:0000313" key="5">
    <source>
        <dbReference type="EMBL" id="GAQ77875.1"/>
    </source>
</evidence>
<dbReference type="STRING" id="105231.A0A1Y1HHE3"/>
<evidence type="ECO:0000256" key="3">
    <source>
        <dbReference type="ARBA" id="ARBA00013252"/>
    </source>
</evidence>
<dbReference type="InterPro" id="IPR001533">
    <property type="entry name" value="Pterin_deHydtase"/>
</dbReference>
<evidence type="ECO:0000256" key="4">
    <source>
        <dbReference type="ARBA" id="ARBA00023239"/>
    </source>
</evidence>
<keyword evidence="4" id="KW-0456">Lyase</keyword>
<comment type="catalytic activity">
    <reaction evidence="1">
        <text>(4aS,6R)-4a-hydroxy-L-erythro-5,6,7,8-tetrahydrobiopterin = (6R)-L-erythro-6,7-dihydrobiopterin + H2O</text>
        <dbReference type="Rhea" id="RHEA:11920"/>
        <dbReference type="ChEBI" id="CHEBI:15377"/>
        <dbReference type="ChEBI" id="CHEBI:15642"/>
        <dbReference type="ChEBI" id="CHEBI:43120"/>
        <dbReference type="EC" id="4.2.1.96"/>
    </reaction>
</comment>
<dbReference type="PANTHER" id="PTHR12599">
    <property type="entry name" value="PTERIN-4-ALPHA-CARBINOLAMINE DEHYDRATASE"/>
    <property type="match status" value="1"/>
</dbReference>
<dbReference type="Gene3D" id="3.30.1360.20">
    <property type="entry name" value="Transcriptional coactivator/pterin dehydratase"/>
    <property type="match status" value="1"/>
</dbReference>
<dbReference type="Proteomes" id="UP000054558">
    <property type="component" value="Unassembled WGS sequence"/>
</dbReference>
<dbReference type="Pfam" id="PF01329">
    <property type="entry name" value="Pterin_4a"/>
    <property type="match status" value="1"/>
</dbReference>